<evidence type="ECO:0000256" key="1">
    <source>
        <dbReference type="SAM" id="MobiDB-lite"/>
    </source>
</evidence>
<feature type="compositionally biased region" description="Low complexity" evidence="1">
    <location>
        <begin position="332"/>
        <end position="354"/>
    </location>
</feature>
<dbReference type="KEGG" id="dfa:DFA_03491"/>
<dbReference type="EMBL" id="GL883006">
    <property type="protein sequence ID" value="EGG25243.1"/>
    <property type="molecule type" value="Genomic_DNA"/>
</dbReference>
<accession>F4PHQ9</accession>
<feature type="region of interest" description="Disordered" evidence="1">
    <location>
        <begin position="390"/>
        <end position="441"/>
    </location>
</feature>
<organism evidence="2 3">
    <name type="scientific">Cavenderia fasciculata</name>
    <name type="common">Slime mold</name>
    <name type="synonym">Dictyostelium fasciculatum</name>
    <dbReference type="NCBI Taxonomy" id="261658"/>
    <lineage>
        <taxon>Eukaryota</taxon>
        <taxon>Amoebozoa</taxon>
        <taxon>Evosea</taxon>
        <taxon>Eumycetozoa</taxon>
        <taxon>Dictyostelia</taxon>
        <taxon>Acytosteliales</taxon>
        <taxon>Cavenderiaceae</taxon>
        <taxon>Cavenderia</taxon>
    </lineage>
</organism>
<dbReference type="Proteomes" id="UP000007797">
    <property type="component" value="Unassembled WGS sequence"/>
</dbReference>
<feature type="compositionally biased region" description="Pro residues" evidence="1">
    <location>
        <begin position="310"/>
        <end position="320"/>
    </location>
</feature>
<feature type="compositionally biased region" description="Polar residues" evidence="1">
    <location>
        <begin position="355"/>
        <end position="364"/>
    </location>
</feature>
<protein>
    <submittedName>
        <fullName evidence="2">Uncharacterized protein</fullName>
    </submittedName>
</protein>
<feature type="compositionally biased region" description="Acidic residues" evidence="1">
    <location>
        <begin position="219"/>
        <end position="238"/>
    </location>
</feature>
<evidence type="ECO:0000313" key="2">
    <source>
        <dbReference type="EMBL" id="EGG25243.1"/>
    </source>
</evidence>
<evidence type="ECO:0000313" key="3">
    <source>
        <dbReference type="Proteomes" id="UP000007797"/>
    </source>
</evidence>
<dbReference type="AlphaFoldDB" id="F4PHQ9"/>
<dbReference type="RefSeq" id="XP_004363094.1">
    <property type="nucleotide sequence ID" value="XM_004363037.1"/>
</dbReference>
<dbReference type="GeneID" id="14876851"/>
<feature type="region of interest" description="Disordered" evidence="1">
    <location>
        <begin position="186"/>
        <end position="242"/>
    </location>
</feature>
<sequence length="686" mass="78590">MEWNIETLFHSLIEQHRDDEARELIEPLLKQSPISLAVIPSILRLLVEKDSKSYQDNIRKDFYQLATMLQKYSTIKDGPYQLLFSLFSCDIYYRIVCLCLVKLDEEKFPLLFIYSGLLCFMRWESMVKRWNNGDIYDYRRIYNSQQRDIHKNANARKYDLITGFFDHLSFDQDSVKEEKGVIFLPTLNQDDDDDDDDDDNDHLQDSSDDEELNISKDDDKEEDDEIFDGEEEEDEEEDYQPHKSMKLTLVPFGTPLQVSPTISSALVVVPEGGAPIPLVTKTSPPATPPFRPMSTNSNYNYNAAAIPPIKTPPLSSPPTTPSLTGVNKNYGSSSSSTVSAAATPTTTSPSVTSTNKNYPSQKATGVSAAPKKPAPIIPYVKPTCYSEMIKSKQPKENDKSTNIKVKLQDNEKDKKKRKRDNNNNIKKSEKVKSTTPKQVKTHHPKVVYPTGQSPIEYYSKAYLRLTKGLQNNPSMDFLVLPLVKLAMYRNRLTTVDKILRFFLKNNPTNANSYLLYGTFLREHFLKSRKTDLIECAIQLMKLDPLSNYGFSLICEYFIKGPVGLNLFVESFSSRLCYVPYDPVLWRTIKNSLTKRYKKGTIKDVLTLENKERILNIYDIVTDSLISSEDLLVDKIITLTKILPNPGYLTEILKLKTNHQRAFKSRLTMECTKYNINLFTILKIEEN</sequence>
<keyword evidence="3" id="KW-1185">Reference proteome</keyword>
<gene>
    <name evidence="2" type="ORF">DFA_03491</name>
</gene>
<feature type="compositionally biased region" description="Basic and acidic residues" evidence="1">
    <location>
        <begin position="390"/>
        <end position="413"/>
    </location>
</feature>
<feature type="compositionally biased region" description="Acidic residues" evidence="1">
    <location>
        <begin position="189"/>
        <end position="212"/>
    </location>
</feature>
<reference evidence="3" key="1">
    <citation type="journal article" date="2011" name="Genome Res.">
        <title>Phylogeny-wide analysis of social amoeba genomes highlights ancient origins for complex intercellular communication.</title>
        <authorList>
            <person name="Heidel A.J."/>
            <person name="Lawal H.M."/>
            <person name="Felder M."/>
            <person name="Schilde C."/>
            <person name="Helps N.R."/>
            <person name="Tunggal B."/>
            <person name="Rivero F."/>
            <person name="John U."/>
            <person name="Schleicher M."/>
            <person name="Eichinger L."/>
            <person name="Platzer M."/>
            <person name="Noegel A.A."/>
            <person name="Schaap P."/>
            <person name="Gloeckner G."/>
        </authorList>
    </citation>
    <scope>NUCLEOTIDE SEQUENCE [LARGE SCALE GENOMIC DNA]</scope>
    <source>
        <strain evidence="3">SH3</strain>
    </source>
</reference>
<proteinExistence type="predicted"/>
<name>F4PHQ9_CACFS</name>
<feature type="region of interest" description="Disordered" evidence="1">
    <location>
        <begin position="310"/>
        <end position="373"/>
    </location>
</feature>
<dbReference type="OrthoDB" id="18128at2759"/>